<keyword evidence="12 15" id="KW-0511">Multifunctional enzyme</keyword>
<dbReference type="FunFam" id="3.20.190.10:FF:000001">
    <property type="entry name" value="Formamidopyrimidine-DNA glycosylase"/>
    <property type="match status" value="1"/>
</dbReference>
<dbReference type="NCBIfam" id="NF002211">
    <property type="entry name" value="PRK01103.1"/>
    <property type="match status" value="1"/>
</dbReference>
<evidence type="ECO:0000256" key="5">
    <source>
        <dbReference type="ARBA" id="ARBA00022763"/>
    </source>
</evidence>
<dbReference type="Proteomes" id="UP000005744">
    <property type="component" value="Unassembled WGS sequence"/>
</dbReference>
<dbReference type="NCBIfam" id="TIGR00577">
    <property type="entry name" value="fpg"/>
    <property type="match status" value="1"/>
</dbReference>
<evidence type="ECO:0000256" key="8">
    <source>
        <dbReference type="ARBA" id="ARBA00022833"/>
    </source>
</evidence>
<evidence type="ECO:0000256" key="2">
    <source>
        <dbReference type="ARBA" id="ARBA00009409"/>
    </source>
</evidence>
<feature type="binding site" evidence="15">
    <location>
        <position position="91"/>
    </location>
    <ligand>
        <name>DNA</name>
        <dbReference type="ChEBI" id="CHEBI:16991"/>
    </ligand>
</feature>
<dbReference type="EC" id="3.2.2.23" evidence="15"/>
<dbReference type="SUPFAM" id="SSF81624">
    <property type="entry name" value="N-terminal domain of MutM-like DNA repair proteins"/>
    <property type="match status" value="1"/>
</dbReference>
<comment type="similarity">
    <text evidence="2 15">Belongs to the FPG family.</text>
</comment>
<keyword evidence="19" id="KW-1185">Reference proteome</keyword>
<dbReference type="Pfam" id="PF06827">
    <property type="entry name" value="zf-FPG_IleRS"/>
    <property type="match status" value="1"/>
</dbReference>
<dbReference type="GO" id="GO:0034039">
    <property type="term" value="F:8-oxo-7,8-dihydroguanine DNA N-glycosylase activity"/>
    <property type="evidence" value="ECO:0007669"/>
    <property type="project" value="TreeGrafter"/>
</dbReference>
<evidence type="ECO:0000256" key="4">
    <source>
        <dbReference type="ARBA" id="ARBA00022723"/>
    </source>
</evidence>
<accession>I3CHS7</accession>
<evidence type="ECO:0000256" key="11">
    <source>
        <dbReference type="ARBA" id="ARBA00023239"/>
    </source>
</evidence>
<feature type="active site" description="Proton donor; for delta-elimination activity" evidence="15">
    <location>
        <position position="261"/>
    </location>
</feature>
<dbReference type="InterPro" id="IPR020629">
    <property type="entry name" value="FPG_Glyclase"/>
</dbReference>
<dbReference type="InterPro" id="IPR000214">
    <property type="entry name" value="Znf_DNA_glyclase/AP_lyase"/>
</dbReference>
<proteinExistence type="inferred from homology"/>
<feature type="binding site" evidence="15">
    <location>
        <position position="152"/>
    </location>
    <ligand>
        <name>DNA</name>
        <dbReference type="ChEBI" id="CHEBI:16991"/>
    </ligand>
</feature>
<dbReference type="Gene3D" id="3.20.190.10">
    <property type="entry name" value="MutM-like, N-terminal"/>
    <property type="match status" value="1"/>
</dbReference>
<keyword evidence="4 15" id="KW-0479">Metal-binding</keyword>
<feature type="domain" description="Formamidopyrimidine-DNA glycosylase catalytic" evidence="17">
    <location>
        <begin position="2"/>
        <end position="113"/>
    </location>
</feature>
<dbReference type="STRING" id="395493.BegalDRAFT_2316"/>
<keyword evidence="9 15" id="KW-0238">DNA-binding</keyword>
<sequence>MPELPEVETTRRGIAQHLEGHSVTTVDVREPRLRWAVPADLAEQLQGQTLQQIQRRGKYLLFTYPTGHLIIHLGMSGSLRIVSPDTALKKHDHVLIQFDNQQCLRYHDPRRFGCVLWTNEPAQQHPLLSVLGVEPLENEFTGEYLHQQAQKKQQAVKTFIMNSHIVVGVGNIYASESLFLAGIHPNRAAGDIDLTHYQTLANTIRDVLTAAIAMGGTTLRDFVNTQGEPGYFSQTLRVYDRAGLPCLNCGTPIERMVLGQRATYYCPQCQS</sequence>
<dbReference type="InterPro" id="IPR015886">
    <property type="entry name" value="H2TH_FPG"/>
</dbReference>
<evidence type="ECO:0000256" key="12">
    <source>
        <dbReference type="ARBA" id="ARBA00023268"/>
    </source>
</evidence>
<dbReference type="CDD" id="cd08966">
    <property type="entry name" value="EcFpg-like_N"/>
    <property type="match status" value="1"/>
</dbReference>
<dbReference type="SUPFAM" id="SSF57716">
    <property type="entry name" value="Glucocorticoid receptor-like (DNA-binding domain)"/>
    <property type="match status" value="1"/>
</dbReference>
<dbReference type="SMART" id="SM01232">
    <property type="entry name" value="H2TH"/>
    <property type="match status" value="1"/>
</dbReference>
<dbReference type="SMART" id="SM00898">
    <property type="entry name" value="Fapy_DNA_glyco"/>
    <property type="match status" value="1"/>
</dbReference>
<dbReference type="HAMAP" id="MF_00103">
    <property type="entry name" value="Fapy_DNA_glycosyl"/>
    <property type="match status" value="1"/>
</dbReference>
<dbReference type="InterPro" id="IPR012319">
    <property type="entry name" value="FPG_cat"/>
</dbReference>
<evidence type="ECO:0000259" key="16">
    <source>
        <dbReference type="PROSITE" id="PS51066"/>
    </source>
</evidence>
<organism evidence="18 19">
    <name type="scientific">Beggiatoa alba B18LD</name>
    <dbReference type="NCBI Taxonomy" id="395493"/>
    <lineage>
        <taxon>Bacteria</taxon>
        <taxon>Pseudomonadati</taxon>
        <taxon>Pseudomonadota</taxon>
        <taxon>Gammaproteobacteria</taxon>
        <taxon>Thiotrichales</taxon>
        <taxon>Thiotrichaceae</taxon>
        <taxon>Beggiatoa</taxon>
    </lineage>
</organism>
<keyword evidence="8 15" id="KW-0862">Zinc</keyword>
<dbReference type="PROSITE" id="PS51066">
    <property type="entry name" value="ZF_FPG_2"/>
    <property type="match status" value="1"/>
</dbReference>
<dbReference type="RefSeq" id="WP_002690125.1">
    <property type="nucleotide sequence ID" value="NZ_JH600070.1"/>
</dbReference>
<keyword evidence="11 15" id="KW-0456">Lyase</keyword>
<dbReference type="PROSITE" id="PS51068">
    <property type="entry name" value="FPG_CAT"/>
    <property type="match status" value="1"/>
</dbReference>
<protein>
    <recommendedName>
        <fullName evidence="15">Formamidopyrimidine-DNA glycosylase</fullName>
        <shortName evidence="15">Fapy-DNA glycosylase</shortName>
        <ecNumber evidence="15">3.2.2.23</ecNumber>
    </recommendedName>
    <alternativeName>
        <fullName evidence="15">DNA-(apurinic or apyrimidinic site) lyase MutM</fullName>
        <shortName evidence="15">AP lyase MutM</shortName>
        <ecNumber evidence="15">4.2.99.18</ecNumber>
    </alternativeName>
</protein>
<dbReference type="SUPFAM" id="SSF46946">
    <property type="entry name" value="S13-like H2TH domain"/>
    <property type="match status" value="1"/>
</dbReference>
<dbReference type="EMBL" id="JH600070">
    <property type="protein sequence ID" value="EIJ43170.1"/>
    <property type="molecule type" value="Genomic_DNA"/>
</dbReference>
<keyword evidence="7 15" id="KW-0378">Hydrolase</keyword>
<dbReference type="GO" id="GO:0140078">
    <property type="term" value="F:class I DNA-(apurinic or apyrimidinic site) endonuclease activity"/>
    <property type="evidence" value="ECO:0007669"/>
    <property type="project" value="UniProtKB-EC"/>
</dbReference>
<evidence type="ECO:0000313" key="19">
    <source>
        <dbReference type="Proteomes" id="UP000005744"/>
    </source>
</evidence>
<feature type="active site" description="Proton donor" evidence="15">
    <location>
        <position position="3"/>
    </location>
</feature>
<dbReference type="Pfam" id="PF06831">
    <property type="entry name" value="H2TH"/>
    <property type="match status" value="1"/>
</dbReference>
<keyword evidence="10 15" id="KW-0234">DNA repair</keyword>
<evidence type="ECO:0000256" key="9">
    <source>
        <dbReference type="ARBA" id="ARBA00023125"/>
    </source>
</evidence>
<evidence type="ECO:0000313" key="18">
    <source>
        <dbReference type="EMBL" id="EIJ43170.1"/>
    </source>
</evidence>
<dbReference type="InterPro" id="IPR010663">
    <property type="entry name" value="Znf_FPG/IleRS"/>
</dbReference>
<dbReference type="AlphaFoldDB" id="I3CHS7"/>
<evidence type="ECO:0000256" key="14">
    <source>
        <dbReference type="ARBA" id="ARBA00044632"/>
    </source>
</evidence>
<evidence type="ECO:0000256" key="3">
    <source>
        <dbReference type="ARBA" id="ARBA00011245"/>
    </source>
</evidence>
<feature type="binding site" evidence="15">
    <location>
        <position position="110"/>
    </location>
    <ligand>
        <name>DNA</name>
        <dbReference type="ChEBI" id="CHEBI:16991"/>
    </ligand>
</feature>
<dbReference type="InterPro" id="IPR035937">
    <property type="entry name" value="FPG_N"/>
</dbReference>
<keyword evidence="5 15" id="KW-0227">DNA damage</keyword>
<dbReference type="GO" id="GO:0006284">
    <property type="term" value="P:base-excision repair"/>
    <property type="evidence" value="ECO:0007669"/>
    <property type="project" value="InterPro"/>
</dbReference>
<feature type="domain" description="FPG-type" evidence="16">
    <location>
        <begin position="237"/>
        <end position="271"/>
    </location>
</feature>
<evidence type="ECO:0000256" key="6">
    <source>
        <dbReference type="ARBA" id="ARBA00022771"/>
    </source>
</evidence>
<dbReference type="FunFam" id="1.10.8.50:FF:000003">
    <property type="entry name" value="Formamidopyrimidine-DNA glycosylase"/>
    <property type="match status" value="1"/>
</dbReference>
<dbReference type="OrthoDB" id="9800855at2"/>
<dbReference type="Gene3D" id="1.10.8.50">
    <property type="match status" value="1"/>
</dbReference>
<comment type="subunit">
    <text evidence="3 15">Monomer.</text>
</comment>
<dbReference type="GO" id="GO:0003684">
    <property type="term" value="F:damaged DNA binding"/>
    <property type="evidence" value="ECO:0007669"/>
    <property type="project" value="InterPro"/>
</dbReference>
<dbReference type="Pfam" id="PF01149">
    <property type="entry name" value="Fapy_DNA_glyco"/>
    <property type="match status" value="1"/>
</dbReference>
<dbReference type="PROSITE" id="PS01242">
    <property type="entry name" value="ZF_FPG_1"/>
    <property type="match status" value="1"/>
</dbReference>
<dbReference type="GO" id="GO:0008270">
    <property type="term" value="F:zinc ion binding"/>
    <property type="evidence" value="ECO:0007669"/>
    <property type="project" value="UniProtKB-UniRule"/>
</dbReference>
<dbReference type="PANTHER" id="PTHR22993">
    <property type="entry name" value="FORMAMIDOPYRIMIDINE-DNA GLYCOSYLASE"/>
    <property type="match status" value="1"/>
</dbReference>
<feature type="active site" description="Proton donor; for beta-elimination activity" evidence="15">
    <location>
        <position position="58"/>
    </location>
</feature>
<comment type="catalytic activity">
    <reaction evidence="1 15">
        <text>Hydrolysis of DNA containing ring-opened 7-methylguanine residues, releasing 2,6-diamino-4-hydroxy-5-(N-methyl)formamidopyrimidine.</text>
        <dbReference type="EC" id="3.2.2.23"/>
    </reaction>
</comment>
<gene>
    <name evidence="15" type="primary">mutM</name>
    <name evidence="15" type="synonym">fpg</name>
    <name evidence="18" type="ORF">BegalDRAFT_2316</name>
</gene>
<dbReference type="InterPro" id="IPR010979">
    <property type="entry name" value="Ribosomal_uS13-like_H2TH"/>
</dbReference>
<evidence type="ECO:0000256" key="7">
    <source>
        <dbReference type="ARBA" id="ARBA00022801"/>
    </source>
</evidence>
<evidence type="ECO:0000256" key="15">
    <source>
        <dbReference type="HAMAP-Rule" id="MF_00103"/>
    </source>
</evidence>
<dbReference type="InterPro" id="IPR015887">
    <property type="entry name" value="DNA_glyclase_Znf_dom_DNA_BS"/>
</dbReference>
<keyword evidence="13 15" id="KW-0326">Glycosidase</keyword>
<reference evidence="18 19" key="1">
    <citation type="submission" date="2011-11" db="EMBL/GenBank/DDBJ databases">
        <title>Improved High-Quality Draft sequence of Beggiatoa alba B18lD.</title>
        <authorList>
            <consortium name="US DOE Joint Genome Institute"/>
            <person name="Lucas S."/>
            <person name="Han J."/>
            <person name="Lapidus A."/>
            <person name="Cheng J.-F."/>
            <person name="Goodwin L."/>
            <person name="Pitluck S."/>
            <person name="Peters L."/>
            <person name="Mikhailova N."/>
            <person name="Held B."/>
            <person name="Detter J.C."/>
            <person name="Han C."/>
            <person name="Tapia R."/>
            <person name="Land M."/>
            <person name="Hauser L."/>
            <person name="Kyrpides N."/>
            <person name="Ivanova N."/>
            <person name="Pagani I."/>
            <person name="Samuel K."/>
            <person name="Teske A."/>
            <person name="Mueller J."/>
            <person name="Woyke T."/>
        </authorList>
    </citation>
    <scope>NUCLEOTIDE SEQUENCE [LARGE SCALE GENOMIC DNA]</scope>
    <source>
        <strain evidence="18 19">B18LD</strain>
    </source>
</reference>
<evidence type="ECO:0000256" key="10">
    <source>
        <dbReference type="ARBA" id="ARBA00023204"/>
    </source>
</evidence>
<keyword evidence="6 15" id="KW-0863">Zinc-finger</keyword>
<comment type="function">
    <text evidence="15">Involved in base excision repair of DNA damaged by oxidation or by mutagenic agents. Acts as DNA glycosylase that recognizes and removes damaged bases. Has a preference for oxidized purines, such as 7,8-dihydro-8-oxoguanine (8-oxoG). Has AP (apurinic/apyrimidinic) lyase activity and introduces nicks in the DNA strand. Cleaves the DNA backbone by beta-delta elimination to generate a single-strand break at the site of the removed base with both 3'- and 5'-phosphates.</text>
</comment>
<comment type="catalytic activity">
    <reaction evidence="14 15">
        <text>2'-deoxyribonucleotide-(2'-deoxyribose 5'-phosphate)-2'-deoxyribonucleotide-DNA = a 3'-end 2'-deoxyribonucleotide-(2,3-dehydro-2,3-deoxyribose 5'-phosphate)-DNA + a 5'-end 5'-phospho-2'-deoxyribonucleoside-DNA + H(+)</text>
        <dbReference type="Rhea" id="RHEA:66592"/>
        <dbReference type="Rhea" id="RHEA-COMP:13180"/>
        <dbReference type="Rhea" id="RHEA-COMP:16897"/>
        <dbReference type="Rhea" id="RHEA-COMP:17067"/>
        <dbReference type="ChEBI" id="CHEBI:15378"/>
        <dbReference type="ChEBI" id="CHEBI:136412"/>
        <dbReference type="ChEBI" id="CHEBI:157695"/>
        <dbReference type="ChEBI" id="CHEBI:167181"/>
        <dbReference type="EC" id="4.2.99.18"/>
    </reaction>
</comment>
<name>I3CHS7_9GAMM</name>
<evidence type="ECO:0000256" key="1">
    <source>
        <dbReference type="ARBA" id="ARBA00001668"/>
    </source>
</evidence>
<evidence type="ECO:0000259" key="17">
    <source>
        <dbReference type="PROSITE" id="PS51068"/>
    </source>
</evidence>
<comment type="cofactor">
    <cofactor evidence="15">
        <name>Zn(2+)</name>
        <dbReference type="ChEBI" id="CHEBI:29105"/>
    </cofactor>
    <text evidence="15">Binds 1 zinc ion per subunit.</text>
</comment>
<evidence type="ECO:0000256" key="13">
    <source>
        <dbReference type="ARBA" id="ARBA00023295"/>
    </source>
</evidence>
<dbReference type="HOGENOM" id="CLU_038423_1_1_6"/>
<dbReference type="eggNOG" id="COG0266">
    <property type="taxonomic scope" value="Bacteria"/>
</dbReference>
<dbReference type="PANTHER" id="PTHR22993:SF9">
    <property type="entry name" value="FORMAMIDOPYRIMIDINE-DNA GLYCOSYLASE"/>
    <property type="match status" value="1"/>
</dbReference>
<feature type="active site" description="Schiff-base intermediate with DNA" evidence="15">
    <location>
        <position position="2"/>
    </location>
</feature>
<dbReference type="EC" id="4.2.99.18" evidence="15"/>